<protein>
    <recommendedName>
        <fullName evidence="2">phosphoribosylamine--glycine ligase</fullName>
        <ecNumber evidence="2">6.3.4.13</ecNumber>
    </recommendedName>
    <alternativeName>
        <fullName evidence="10">Glycinamide ribonucleotide synthetase</fullName>
    </alternativeName>
    <alternativeName>
        <fullName evidence="11">Phosphoribosylglycinamide synthetase</fullName>
    </alternativeName>
</protein>
<evidence type="ECO:0000256" key="6">
    <source>
        <dbReference type="ARBA" id="ARBA00022755"/>
    </source>
</evidence>
<dbReference type="GO" id="GO:0004641">
    <property type="term" value="F:phosphoribosylformylglycinamidine cyclo-ligase activity"/>
    <property type="evidence" value="ECO:0007669"/>
    <property type="project" value="UniProtKB-EC"/>
</dbReference>
<dbReference type="HAMAP" id="MF_00138">
    <property type="entry name" value="GARS"/>
    <property type="match status" value="1"/>
</dbReference>
<dbReference type="GO" id="GO:0006189">
    <property type="term" value="P:'de novo' IMP biosynthetic process"/>
    <property type="evidence" value="ECO:0007669"/>
    <property type="project" value="UniProtKB-UniPathway"/>
</dbReference>
<dbReference type="GO" id="GO:0004637">
    <property type="term" value="F:phosphoribosylamine-glycine ligase activity"/>
    <property type="evidence" value="ECO:0007669"/>
    <property type="project" value="UniProtKB-EC"/>
</dbReference>
<dbReference type="InterPro" id="IPR020560">
    <property type="entry name" value="PRibGlycinamide_synth_C-dom"/>
</dbReference>
<dbReference type="GO" id="GO:0005524">
    <property type="term" value="F:ATP binding"/>
    <property type="evidence" value="ECO:0007669"/>
    <property type="project" value="UniProtKB-UniRule"/>
</dbReference>
<dbReference type="Pfam" id="PF02843">
    <property type="entry name" value="GARS_C"/>
    <property type="match status" value="1"/>
</dbReference>
<evidence type="ECO:0000256" key="12">
    <source>
        <dbReference type="ARBA" id="ARBA00049057"/>
    </source>
</evidence>
<reference evidence="16" key="1">
    <citation type="submission" date="2015-05" db="EMBL/GenBank/DDBJ databases">
        <authorList>
            <person name="Fogelqvist Johan"/>
        </authorList>
    </citation>
    <scope>NUCLEOTIDE SEQUENCE [LARGE SCALE GENOMIC DNA]</scope>
</reference>
<evidence type="ECO:0000313" key="15">
    <source>
        <dbReference type="EMBL" id="CRK17014.1"/>
    </source>
</evidence>
<dbReference type="UniPathway" id="UPA00074">
    <property type="reaction ID" value="UER00125"/>
</dbReference>
<proteinExistence type="inferred from homology"/>
<feature type="domain" description="ATP-grasp" evidence="14">
    <location>
        <begin position="109"/>
        <end position="315"/>
    </location>
</feature>
<dbReference type="InterPro" id="IPR020559">
    <property type="entry name" value="PRibGlycinamide_synth_CS"/>
</dbReference>
<dbReference type="AlphaFoldDB" id="A0A0G4L4U3"/>
<dbReference type="SUPFAM" id="SSF51246">
    <property type="entry name" value="Rudiment single hybrid motif"/>
    <property type="match status" value="1"/>
</dbReference>
<comment type="catalytic activity">
    <reaction evidence="12">
        <text>2-formamido-N(1)-(5-O-phospho-beta-D-ribosyl)acetamidine + ATP = 5-amino-1-(5-phospho-beta-D-ribosyl)imidazole + ADP + phosphate + H(+)</text>
        <dbReference type="Rhea" id="RHEA:23032"/>
        <dbReference type="ChEBI" id="CHEBI:15378"/>
        <dbReference type="ChEBI" id="CHEBI:30616"/>
        <dbReference type="ChEBI" id="CHEBI:43474"/>
        <dbReference type="ChEBI" id="CHEBI:137981"/>
        <dbReference type="ChEBI" id="CHEBI:147287"/>
        <dbReference type="ChEBI" id="CHEBI:456216"/>
        <dbReference type="EC" id="6.3.3.1"/>
    </reaction>
</comment>
<keyword evidence="7 13" id="KW-0067">ATP-binding</keyword>
<dbReference type="PROSITE" id="PS50975">
    <property type="entry name" value="ATP_GRASP"/>
    <property type="match status" value="1"/>
</dbReference>
<evidence type="ECO:0000256" key="2">
    <source>
        <dbReference type="ARBA" id="ARBA00013255"/>
    </source>
</evidence>
<dbReference type="SUPFAM" id="SSF52440">
    <property type="entry name" value="PreATP-grasp domain"/>
    <property type="match status" value="1"/>
</dbReference>
<dbReference type="EMBL" id="CVQI01007557">
    <property type="protein sequence ID" value="CRK17014.1"/>
    <property type="molecule type" value="Genomic_DNA"/>
</dbReference>
<dbReference type="SMART" id="SM01209">
    <property type="entry name" value="GARS_A"/>
    <property type="match status" value="1"/>
</dbReference>
<dbReference type="FunFam" id="3.90.600.10:FF:000001">
    <property type="entry name" value="Trifunctional purine biosynthetic protein adenosine-3"/>
    <property type="match status" value="1"/>
</dbReference>
<evidence type="ECO:0000256" key="4">
    <source>
        <dbReference type="ARBA" id="ARBA00022723"/>
    </source>
</evidence>
<comment type="similarity">
    <text evidence="9">Belongs to the GARS family.</text>
</comment>
<dbReference type="InterPro" id="IPR013815">
    <property type="entry name" value="ATP_grasp_subdomain_1"/>
</dbReference>
<dbReference type="FunFam" id="3.30.470.20:FF:000018">
    <property type="entry name" value="Trifunctional purine biosynthetic protein adenosine-3"/>
    <property type="match status" value="1"/>
</dbReference>
<dbReference type="InterPro" id="IPR037123">
    <property type="entry name" value="PRibGlycinamide_synth_C_sf"/>
</dbReference>
<dbReference type="EC" id="6.3.4.13" evidence="2"/>
<keyword evidence="8" id="KW-0464">Manganese</keyword>
<dbReference type="InterPro" id="IPR011054">
    <property type="entry name" value="Rudment_hybrid_motif"/>
</dbReference>
<dbReference type="GO" id="GO:0009113">
    <property type="term" value="P:purine nucleobase biosynthetic process"/>
    <property type="evidence" value="ECO:0007669"/>
    <property type="project" value="InterPro"/>
</dbReference>
<evidence type="ECO:0000256" key="5">
    <source>
        <dbReference type="ARBA" id="ARBA00022741"/>
    </source>
</evidence>
<dbReference type="PANTHER" id="PTHR43472:SF1">
    <property type="entry name" value="PHOSPHORIBOSYLAMINE--GLYCINE LIGASE, CHLOROPLASTIC"/>
    <property type="match status" value="1"/>
</dbReference>
<dbReference type="InterPro" id="IPR016185">
    <property type="entry name" value="PreATP-grasp_dom_sf"/>
</dbReference>
<name>A0A0G4L4U3_VERLO</name>
<comment type="pathway">
    <text evidence="1">Purine metabolism; IMP biosynthesis via de novo pathway; N(1)-(5-phospho-D-ribosyl)glycinamide from 5-phospho-alpha-D-ribose 1-diphosphate: step 2/2.</text>
</comment>
<evidence type="ECO:0000256" key="8">
    <source>
        <dbReference type="ARBA" id="ARBA00023211"/>
    </source>
</evidence>
<evidence type="ECO:0000256" key="3">
    <source>
        <dbReference type="ARBA" id="ARBA00022598"/>
    </source>
</evidence>
<keyword evidence="5 13" id="KW-0547">Nucleotide-binding</keyword>
<dbReference type="SUPFAM" id="SSF56059">
    <property type="entry name" value="Glutathione synthetase ATP-binding domain-like"/>
    <property type="match status" value="1"/>
</dbReference>
<evidence type="ECO:0000256" key="7">
    <source>
        <dbReference type="ARBA" id="ARBA00022840"/>
    </source>
</evidence>
<dbReference type="InterPro" id="IPR011761">
    <property type="entry name" value="ATP-grasp"/>
</dbReference>
<dbReference type="Gene3D" id="3.40.50.20">
    <property type="match status" value="1"/>
</dbReference>
<dbReference type="PANTHER" id="PTHR43472">
    <property type="entry name" value="PHOSPHORIBOSYLAMINE--GLYCINE LIGASE"/>
    <property type="match status" value="1"/>
</dbReference>
<dbReference type="Gene3D" id="3.30.1490.20">
    <property type="entry name" value="ATP-grasp fold, A domain"/>
    <property type="match status" value="1"/>
</dbReference>
<dbReference type="NCBIfam" id="TIGR00877">
    <property type="entry name" value="purD"/>
    <property type="match status" value="1"/>
</dbReference>
<evidence type="ECO:0000256" key="11">
    <source>
        <dbReference type="ARBA" id="ARBA00042864"/>
    </source>
</evidence>
<dbReference type="InterPro" id="IPR020562">
    <property type="entry name" value="PRibGlycinamide_synth_N"/>
</dbReference>
<accession>A0A0G4L4U3</accession>
<evidence type="ECO:0000256" key="9">
    <source>
        <dbReference type="ARBA" id="ARBA00038345"/>
    </source>
</evidence>
<dbReference type="Gene3D" id="3.90.600.10">
    <property type="entry name" value="Phosphoribosylglycinamide synthetase, C-terminal domain"/>
    <property type="match status" value="1"/>
</dbReference>
<evidence type="ECO:0000256" key="13">
    <source>
        <dbReference type="PROSITE-ProRule" id="PRU00409"/>
    </source>
</evidence>
<dbReference type="Proteomes" id="UP000045706">
    <property type="component" value="Unassembled WGS sequence"/>
</dbReference>
<keyword evidence="3" id="KW-0436">Ligase</keyword>
<dbReference type="SMART" id="SM01210">
    <property type="entry name" value="GARS_C"/>
    <property type="match status" value="1"/>
</dbReference>
<dbReference type="InterPro" id="IPR000115">
    <property type="entry name" value="PRibGlycinamide_synth"/>
</dbReference>
<sequence length="433" mass="46954">MRVLLIGRGGREHALAWKLCQTAQHVFVVPGNGGTAAMAPNVSNVEHADMHDFQSLVALARTLAVDLVLPGPDDVVVEGIADVFEQAGIPCFAPSKAAAKLEGSKTFAKDFMRRYDIPTAEYRNFDTYEHARDYLSSINHRVVIKVSGLAAGKGVVLPETQGKAQRELREMMVDKKFGHQEVVIEEFLSGDEISILTFSDGHTFRSLPPVQDHKRIFNGSEGPNTGGMGVYGPVDFVSRELMAQMEKDIIVPTFQGLRSDAHVFRGILFTGVMITPKGPKALEYNVRFGDPETQSLIPLLDTSTNLADICMSCTNGTLSSQVLGIRQGYACNVVIASEGYPGEHRQGDRIDIAAGPEDIQIFHAGTVRLGDELRTAGGRVFAVAAVRASLAEAVHAAYEGVSCIAFEGMQYRSDIASRCLTTSDEKRDEGHTA</sequence>
<dbReference type="Gene3D" id="3.30.470.20">
    <property type="entry name" value="ATP-grasp fold, B domain"/>
    <property type="match status" value="1"/>
</dbReference>
<evidence type="ECO:0000256" key="1">
    <source>
        <dbReference type="ARBA" id="ARBA00005174"/>
    </source>
</evidence>
<evidence type="ECO:0000313" key="16">
    <source>
        <dbReference type="Proteomes" id="UP000045706"/>
    </source>
</evidence>
<dbReference type="PROSITE" id="PS00184">
    <property type="entry name" value="GARS"/>
    <property type="match status" value="1"/>
</dbReference>
<dbReference type="Pfam" id="PF01071">
    <property type="entry name" value="GARS_A"/>
    <property type="match status" value="1"/>
</dbReference>
<dbReference type="Pfam" id="PF02844">
    <property type="entry name" value="GARS_N"/>
    <property type="match status" value="1"/>
</dbReference>
<keyword evidence="6" id="KW-0658">Purine biosynthesis</keyword>
<evidence type="ECO:0000256" key="10">
    <source>
        <dbReference type="ARBA" id="ARBA00042242"/>
    </source>
</evidence>
<gene>
    <name evidence="15" type="ORF">BN1723_011199</name>
</gene>
<dbReference type="GO" id="GO:0046872">
    <property type="term" value="F:metal ion binding"/>
    <property type="evidence" value="ECO:0007669"/>
    <property type="project" value="UniProtKB-KW"/>
</dbReference>
<evidence type="ECO:0000259" key="14">
    <source>
        <dbReference type="PROSITE" id="PS50975"/>
    </source>
</evidence>
<organism evidence="15 16">
    <name type="scientific">Verticillium longisporum</name>
    <name type="common">Verticillium dahliae var. longisporum</name>
    <dbReference type="NCBI Taxonomy" id="100787"/>
    <lineage>
        <taxon>Eukaryota</taxon>
        <taxon>Fungi</taxon>
        <taxon>Dikarya</taxon>
        <taxon>Ascomycota</taxon>
        <taxon>Pezizomycotina</taxon>
        <taxon>Sordariomycetes</taxon>
        <taxon>Hypocreomycetidae</taxon>
        <taxon>Glomerellales</taxon>
        <taxon>Plectosphaerellaceae</taxon>
        <taxon>Verticillium</taxon>
    </lineage>
</organism>
<keyword evidence="4" id="KW-0479">Metal-binding</keyword>
<dbReference type="InterPro" id="IPR020561">
    <property type="entry name" value="PRibGlycinamid_synth_ATP-grasp"/>
</dbReference>